<dbReference type="Proteomes" id="UP001431449">
    <property type="component" value="Unassembled WGS sequence"/>
</dbReference>
<feature type="transmembrane region" description="Helical" evidence="1">
    <location>
        <begin position="50"/>
        <end position="70"/>
    </location>
</feature>
<feature type="transmembrane region" description="Helical" evidence="1">
    <location>
        <begin position="76"/>
        <end position="96"/>
    </location>
</feature>
<proteinExistence type="predicted"/>
<evidence type="ECO:0000256" key="1">
    <source>
        <dbReference type="SAM" id="Phobius"/>
    </source>
</evidence>
<accession>A0ABT0GEB6</accession>
<evidence type="ECO:0000313" key="4">
    <source>
        <dbReference type="Proteomes" id="UP001431449"/>
    </source>
</evidence>
<feature type="transmembrane region" description="Helical" evidence="1">
    <location>
        <begin position="130"/>
        <end position="151"/>
    </location>
</feature>
<dbReference type="RefSeq" id="WP_248204474.1">
    <property type="nucleotide sequence ID" value="NZ_JALNMH010000001.1"/>
</dbReference>
<feature type="signal peptide" evidence="2">
    <location>
        <begin position="1"/>
        <end position="19"/>
    </location>
</feature>
<comment type="caution">
    <text evidence="3">The sequence shown here is derived from an EMBL/GenBank/DDBJ whole genome shotgun (WGS) entry which is preliminary data.</text>
</comment>
<evidence type="ECO:0000313" key="3">
    <source>
        <dbReference type="EMBL" id="MCK7592362.1"/>
    </source>
</evidence>
<protein>
    <submittedName>
        <fullName evidence="3">Ketosynthase</fullName>
    </submittedName>
</protein>
<feature type="transmembrane region" description="Helical" evidence="1">
    <location>
        <begin position="171"/>
        <end position="190"/>
    </location>
</feature>
<keyword evidence="4" id="KW-1185">Reference proteome</keyword>
<gene>
    <name evidence="3" type="ORF">M0G41_01615</name>
</gene>
<evidence type="ECO:0000256" key="2">
    <source>
        <dbReference type="SAM" id="SignalP"/>
    </source>
</evidence>
<dbReference type="EMBL" id="JALNMH010000001">
    <property type="protein sequence ID" value="MCK7592362.1"/>
    <property type="molecule type" value="Genomic_DNA"/>
</dbReference>
<name>A0ABT0GEB6_9GAMM</name>
<keyword evidence="1" id="KW-0812">Transmembrane</keyword>
<reference evidence="3" key="1">
    <citation type="submission" date="2022-04" db="EMBL/GenBank/DDBJ databases">
        <title>Lysobacter sp. CAU 1642 isolated from sea sand.</title>
        <authorList>
            <person name="Kim W."/>
        </authorList>
    </citation>
    <scope>NUCLEOTIDE SEQUENCE</scope>
    <source>
        <strain evidence="3">CAU 1642</strain>
    </source>
</reference>
<organism evidence="3 4">
    <name type="scientific">Pseudomarimonas salicorniae</name>
    <dbReference type="NCBI Taxonomy" id="2933270"/>
    <lineage>
        <taxon>Bacteria</taxon>
        <taxon>Pseudomonadati</taxon>
        <taxon>Pseudomonadota</taxon>
        <taxon>Gammaproteobacteria</taxon>
        <taxon>Lysobacterales</taxon>
        <taxon>Lysobacteraceae</taxon>
        <taxon>Pseudomarimonas</taxon>
    </lineage>
</organism>
<keyword evidence="2" id="KW-0732">Signal</keyword>
<keyword evidence="1" id="KW-0472">Membrane</keyword>
<keyword evidence="1" id="KW-1133">Transmembrane helix</keyword>
<feature type="chain" id="PRO_5045445753" evidence="2">
    <location>
        <begin position="20"/>
        <end position="227"/>
    </location>
</feature>
<sequence length="227" mass="24807">MTRLLPAVLAVTYPLLAHAAAWSGQPVWALLAGGVLVLLVLWPALARGHWLAWLSLLLCAAGLAALYQRALGTLPLFAPPVLLNAFLAWLFGRTLAAGRRPLIEQMVRVLHGEPDAIDAGVAPYARRLTALWAGLFAALAVINLILALLAVPDGLLVETGFAPPLAVPLSLWSLFANVLNYVIVAAFFLLEYAYRRRRFPDQPYRNVVDFTCRVARLGPAFWRGLVR</sequence>
<feature type="transmembrane region" description="Helical" evidence="1">
    <location>
        <begin position="27"/>
        <end position="45"/>
    </location>
</feature>